<dbReference type="PANTHER" id="PTHR33452">
    <property type="entry name" value="OXIDOREDUCTASE CATD-RELATED"/>
    <property type="match status" value="1"/>
</dbReference>
<keyword evidence="5 7" id="KW-1133">Transmembrane helix</keyword>
<dbReference type="RefSeq" id="WP_290261074.1">
    <property type="nucleotide sequence ID" value="NZ_JAUFQG010000004.1"/>
</dbReference>
<sequence>MDQFTRYFSPLGRALLALIFVMSGVGKISAYAGTQGYMEAFGVPGMLLPLVILVEVGAGLALILGWQTRLMAFALAGFSVVSGLLFHANFADQMQMIMFMKNLSIAGGLMFIVAHGAGHFALDNRQRN</sequence>
<reference evidence="9" key="1">
    <citation type="journal article" date="2019" name="Int. J. Syst. Evol. Microbiol.">
        <title>The Global Catalogue of Microorganisms (GCM) 10K type strain sequencing project: providing services to taxonomists for standard genome sequencing and annotation.</title>
        <authorList>
            <consortium name="The Broad Institute Genomics Platform"/>
            <consortium name="The Broad Institute Genome Sequencing Center for Infectious Disease"/>
            <person name="Wu L."/>
            <person name="Ma J."/>
        </authorList>
    </citation>
    <scope>NUCLEOTIDE SEQUENCE [LARGE SCALE GENOMIC DNA]</scope>
    <source>
        <strain evidence="9">CECT 8570</strain>
    </source>
</reference>
<dbReference type="Proteomes" id="UP001595840">
    <property type="component" value="Unassembled WGS sequence"/>
</dbReference>
<dbReference type="EMBL" id="JBHSCX010000020">
    <property type="protein sequence ID" value="MFC4363345.1"/>
    <property type="molecule type" value="Genomic_DNA"/>
</dbReference>
<comment type="similarity">
    <text evidence="2">Belongs to the DoxX family.</text>
</comment>
<evidence type="ECO:0000256" key="4">
    <source>
        <dbReference type="ARBA" id="ARBA00022692"/>
    </source>
</evidence>
<dbReference type="InterPro" id="IPR051907">
    <property type="entry name" value="DoxX-like_oxidoreductase"/>
</dbReference>
<feature type="transmembrane region" description="Helical" evidence="7">
    <location>
        <begin position="46"/>
        <end position="66"/>
    </location>
</feature>
<keyword evidence="9" id="KW-1185">Reference proteome</keyword>
<keyword evidence="6 7" id="KW-0472">Membrane</keyword>
<name>A0ABV8V825_9GAMM</name>
<proteinExistence type="inferred from homology"/>
<accession>A0ABV8V825</accession>
<gene>
    <name evidence="8" type="ORF">ACFOX3_13600</name>
</gene>
<evidence type="ECO:0000256" key="2">
    <source>
        <dbReference type="ARBA" id="ARBA00006679"/>
    </source>
</evidence>
<dbReference type="PANTHER" id="PTHR33452:SF1">
    <property type="entry name" value="INNER MEMBRANE PROTEIN YPHA-RELATED"/>
    <property type="match status" value="1"/>
</dbReference>
<keyword evidence="3" id="KW-1003">Cell membrane</keyword>
<comment type="subcellular location">
    <subcellularLocation>
        <location evidence="1">Cell membrane</location>
        <topology evidence="1">Multi-pass membrane protein</topology>
    </subcellularLocation>
</comment>
<organism evidence="8 9">
    <name type="scientific">Simiduia curdlanivorans</name>
    <dbReference type="NCBI Taxonomy" id="1492769"/>
    <lineage>
        <taxon>Bacteria</taxon>
        <taxon>Pseudomonadati</taxon>
        <taxon>Pseudomonadota</taxon>
        <taxon>Gammaproteobacteria</taxon>
        <taxon>Cellvibrionales</taxon>
        <taxon>Cellvibrionaceae</taxon>
        <taxon>Simiduia</taxon>
    </lineage>
</organism>
<protein>
    <submittedName>
        <fullName evidence="8">DoxX family protein</fullName>
    </submittedName>
</protein>
<comment type="caution">
    <text evidence="8">The sequence shown here is derived from an EMBL/GenBank/DDBJ whole genome shotgun (WGS) entry which is preliminary data.</text>
</comment>
<dbReference type="InterPro" id="IPR032808">
    <property type="entry name" value="DoxX"/>
</dbReference>
<evidence type="ECO:0000256" key="3">
    <source>
        <dbReference type="ARBA" id="ARBA00022475"/>
    </source>
</evidence>
<evidence type="ECO:0000256" key="5">
    <source>
        <dbReference type="ARBA" id="ARBA00022989"/>
    </source>
</evidence>
<keyword evidence="4 7" id="KW-0812">Transmembrane</keyword>
<feature type="transmembrane region" description="Helical" evidence="7">
    <location>
        <begin position="103"/>
        <end position="122"/>
    </location>
</feature>
<evidence type="ECO:0000313" key="8">
    <source>
        <dbReference type="EMBL" id="MFC4363345.1"/>
    </source>
</evidence>
<evidence type="ECO:0000256" key="7">
    <source>
        <dbReference type="SAM" id="Phobius"/>
    </source>
</evidence>
<feature type="transmembrane region" description="Helical" evidence="7">
    <location>
        <begin position="73"/>
        <end position="91"/>
    </location>
</feature>
<dbReference type="Pfam" id="PF07681">
    <property type="entry name" value="DoxX"/>
    <property type="match status" value="1"/>
</dbReference>
<evidence type="ECO:0000313" key="9">
    <source>
        <dbReference type="Proteomes" id="UP001595840"/>
    </source>
</evidence>
<evidence type="ECO:0000256" key="6">
    <source>
        <dbReference type="ARBA" id="ARBA00023136"/>
    </source>
</evidence>
<evidence type="ECO:0000256" key="1">
    <source>
        <dbReference type="ARBA" id="ARBA00004651"/>
    </source>
</evidence>